<dbReference type="VEuPathDB" id="FungiDB:LCOR_03353.1"/>
<feature type="transmembrane region" description="Helical" evidence="2">
    <location>
        <begin position="236"/>
        <end position="258"/>
    </location>
</feature>
<keyword evidence="2" id="KW-1133">Transmembrane helix</keyword>
<feature type="region of interest" description="Disordered" evidence="1">
    <location>
        <begin position="1"/>
        <end position="33"/>
    </location>
</feature>
<keyword evidence="2" id="KW-0472">Membrane</keyword>
<evidence type="ECO:0000313" key="3">
    <source>
        <dbReference type="EMBL" id="CDH51794.1"/>
    </source>
</evidence>
<evidence type="ECO:0000256" key="1">
    <source>
        <dbReference type="SAM" id="MobiDB-lite"/>
    </source>
</evidence>
<keyword evidence="2" id="KW-0812">Transmembrane</keyword>
<feature type="transmembrane region" description="Helical" evidence="2">
    <location>
        <begin position="132"/>
        <end position="149"/>
    </location>
</feature>
<evidence type="ECO:0000313" key="4">
    <source>
        <dbReference type="Proteomes" id="UP000027586"/>
    </source>
</evidence>
<comment type="caution">
    <text evidence="3">The sequence shown here is derived from an EMBL/GenBank/DDBJ whole genome shotgun (WGS) entry which is preliminary data.</text>
</comment>
<dbReference type="EMBL" id="CBTN010000011">
    <property type="protein sequence ID" value="CDH51794.1"/>
    <property type="molecule type" value="Genomic_DNA"/>
</dbReference>
<feature type="compositionally biased region" description="Polar residues" evidence="1">
    <location>
        <begin position="1"/>
        <end position="19"/>
    </location>
</feature>
<evidence type="ECO:0000256" key="2">
    <source>
        <dbReference type="SAM" id="Phobius"/>
    </source>
</evidence>
<proteinExistence type="predicted"/>
<protein>
    <submittedName>
        <fullName evidence="3">Uncharacterized protein</fullName>
    </submittedName>
</protein>
<feature type="compositionally biased region" description="Polar residues" evidence="1">
    <location>
        <begin position="294"/>
        <end position="303"/>
    </location>
</feature>
<feature type="transmembrane region" description="Helical" evidence="2">
    <location>
        <begin position="102"/>
        <end position="120"/>
    </location>
</feature>
<dbReference type="AlphaFoldDB" id="A0A068RP72"/>
<gene>
    <name evidence="3" type="ORF">LCOR_03353.1</name>
</gene>
<organism evidence="3 4">
    <name type="scientific">Lichtheimia corymbifera JMRC:FSU:9682</name>
    <dbReference type="NCBI Taxonomy" id="1263082"/>
    <lineage>
        <taxon>Eukaryota</taxon>
        <taxon>Fungi</taxon>
        <taxon>Fungi incertae sedis</taxon>
        <taxon>Mucoromycota</taxon>
        <taxon>Mucoromycotina</taxon>
        <taxon>Mucoromycetes</taxon>
        <taxon>Mucorales</taxon>
        <taxon>Lichtheimiaceae</taxon>
        <taxon>Lichtheimia</taxon>
    </lineage>
</organism>
<dbReference type="Proteomes" id="UP000027586">
    <property type="component" value="Unassembled WGS sequence"/>
</dbReference>
<keyword evidence="4" id="KW-1185">Reference proteome</keyword>
<dbReference type="OrthoDB" id="10043543at2759"/>
<accession>A0A068RP72</accession>
<feature type="compositionally biased region" description="Basic residues" evidence="1">
    <location>
        <begin position="307"/>
        <end position="316"/>
    </location>
</feature>
<dbReference type="NCBIfam" id="NF041646">
    <property type="entry name" value="VC0807_fam"/>
    <property type="match status" value="1"/>
</dbReference>
<feature type="transmembrane region" description="Helical" evidence="2">
    <location>
        <begin position="75"/>
        <end position="95"/>
    </location>
</feature>
<feature type="transmembrane region" description="Helical" evidence="2">
    <location>
        <begin position="48"/>
        <end position="69"/>
    </location>
</feature>
<sequence length="316" mass="35257">MSTTATVSNDSQNQLTNKGNEGDKSTTTERYVPGGKIPNAKKWMLRQMMALGFMMLIDVGIPLALYYGLRNVIDVLYALIISGIPPFLWVIVSFIRSRRIDVLGCIIGLSFILSGVVSLISGDARAALLRDSAVTGVVGIMFLLTLPPIRTKWLTVRPLTFIMARQMFSEASYRWIDKDGNKHEIGIVDWQWEHIRFFRISMTLQTAAWGILLVLELVACVLMVESSLSVDNIVAYNNIITSVVVAVMVTVSILAGIYGHRVEKRIGSAWTKENDYTDYYENLSNSNQDRDGNESPSPLATTDNGDHKHHHTENMA</sequence>
<feature type="transmembrane region" description="Helical" evidence="2">
    <location>
        <begin position="206"/>
        <end position="224"/>
    </location>
</feature>
<feature type="region of interest" description="Disordered" evidence="1">
    <location>
        <begin position="281"/>
        <end position="316"/>
    </location>
</feature>
<name>A0A068RP72_9FUNG</name>
<reference evidence="3" key="1">
    <citation type="submission" date="2013-08" db="EMBL/GenBank/DDBJ databases">
        <title>Gene expansion shapes genome architecture in the human pathogen Lichtheimia corymbifera: an evolutionary genomics analysis in the ancient terrestrial Mucorales (Mucoromycotina).</title>
        <authorList>
            <person name="Schwartze V.U."/>
            <person name="Winter S."/>
            <person name="Shelest E."/>
            <person name="Marcet-Houben M."/>
            <person name="Horn F."/>
            <person name="Wehner S."/>
            <person name="Hoffmann K."/>
            <person name="Riege K."/>
            <person name="Sammeth M."/>
            <person name="Nowrousian M."/>
            <person name="Valiante V."/>
            <person name="Linde J."/>
            <person name="Jacobsen I.D."/>
            <person name="Marz M."/>
            <person name="Brakhage A.A."/>
            <person name="Gabaldon T."/>
            <person name="Bocker S."/>
            <person name="Voigt K."/>
        </authorList>
    </citation>
    <scope>NUCLEOTIDE SEQUENCE [LARGE SCALE GENOMIC DNA]</scope>
    <source>
        <strain evidence="3">FSU 9682</strain>
    </source>
</reference>